<dbReference type="GO" id="GO:0043565">
    <property type="term" value="F:sequence-specific DNA binding"/>
    <property type="evidence" value="ECO:0007669"/>
    <property type="project" value="UniProtKB-ARBA"/>
</dbReference>
<keyword evidence="3 5" id="KW-0863">Zinc-finger</keyword>
<proteinExistence type="predicted"/>
<evidence type="ECO:0000256" key="1">
    <source>
        <dbReference type="ARBA" id="ARBA00022723"/>
    </source>
</evidence>
<dbReference type="InterPro" id="IPR013087">
    <property type="entry name" value="Znf_C2H2_type"/>
</dbReference>
<name>A0A1V9X5L7_9ACAR</name>
<dbReference type="GO" id="GO:0045893">
    <property type="term" value="P:positive regulation of DNA-templated transcription"/>
    <property type="evidence" value="ECO:0007669"/>
    <property type="project" value="UniProtKB-ARBA"/>
</dbReference>
<evidence type="ECO:0000259" key="7">
    <source>
        <dbReference type="PROSITE" id="PS50157"/>
    </source>
</evidence>
<evidence type="ECO:0000256" key="3">
    <source>
        <dbReference type="ARBA" id="ARBA00022771"/>
    </source>
</evidence>
<organism evidence="8 9">
    <name type="scientific">Tropilaelaps mercedesae</name>
    <dbReference type="NCBI Taxonomy" id="418985"/>
    <lineage>
        <taxon>Eukaryota</taxon>
        <taxon>Metazoa</taxon>
        <taxon>Ecdysozoa</taxon>
        <taxon>Arthropoda</taxon>
        <taxon>Chelicerata</taxon>
        <taxon>Arachnida</taxon>
        <taxon>Acari</taxon>
        <taxon>Parasitiformes</taxon>
        <taxon>Mesostigmata</taxon>
        <taxon>Gamasina</taxon>
        <taxon>Dermanyssoidea</taxon>
        <taxon>Laelapidae</taxon>
        <taxon>Tropilaelaps</taxon>
    </lineage>
</organism>
<protein>
    <submittedName>
        <fullName evidence="8">Zinc finger protein-like</fullName>
    </submittedName>
</protein>
<dbReference type="GO" id="GO:0005694">
    <property type="term" value="C:chromosome"/>
    <property type="evidence" value="ECO:0007669"/>
    <property type="project" value="UniProtKB-ARBA"/>
</dbReference>
<evidence type="ECO:0000256" key="5">
    <source>
        <dbReference type="PROSITE-ProRule" id="PRU00042"/>
    </source>
</evidence>
<dbReference type="GO" id="GO:0008270">
    <property type="term" value="F:zinc ion binding"/>
    <property type="evidence" value="ECO:0007669"/>
    <property type="project" value="UniProtKB-KW"/>
</dbReference>
<dbReference type="PROSITE" id="PS50157">
    <property type="entry name" value="ZINC_FINGER_C2H2_2"/>
    <property type="match status" value="1"/>
</dbReference>
<feature type="compositionally biased region" description="Polar residues" evidence="6">
    <location>
        <begin position="49"/>
        <end position="79"/>
    </location>
</feature>
<accession>A0A1V9X5L7</accession>
<gene>
    <name evidence="8" type="ORF">BIW11_12741</name>
</gene>
<keyword evidence="4" id="KW-0862">Zinc</keyword>
<evidence type="ECO:0000313" key="9">
    <source>
        <dbReference type="Proteomes" id="UP000192247"/>
    </source>
</evidence>
<dbReference type="AlphaFoldDB" id="A0A1V9X5L7"/>
<evidence type="ECO:0000256" key="4">
    <source>
        <dbReference type="ARBA" id="ARBA00022833"/>
    </source>
</evidence>
<evidence type="ECO:0000256" key="6">
    <source>
        <dbReference type="SAM" id="MobiDB-lite"/>
    </source>
</evidence>
<keyword evidence="1" id="KW-0479">Metal-binding</keyword>
<reference evidence="8 9" key="1">
    <citation type="journal article" date="2017" name="Gigascience">
        <title>Draft genome of the honey bee ectoparasitic mite, Tropilaelaps mercedesae, is shaped by the parasitic life history.</title>
        <authorList>
            <person name="Dong X."/>
            <person name="Armstrong S.D."/>
            <person name="Xia D."/>
            <person name="Makepeace B.L."/>
            <person name="Darby A.C."/>
            <person name="Kadowaki T."/>
        </authorList>
    </citation>
    <scope>NUCLEOTIDE SEQUENCE [LARGE SCALE GENOMIC DNA]</scope>
    <source>
        <strain evidence="8">Wuxi-XJTLU</strain>
    </source>
</reference>
<dbReference type="STRING" id="418985.A0A1V9X5L7"/>
<comment type="caution">
    <text evidence="8">The sequence shown here is derived from an EMBL/GenBank/DDBJ whole genome shotgun (WGS) entry which is preliminary data.</text>
</comment>
<sequence length="140" mass="14910">MRIHTGEKPFACIECGYRTSQKGNLRIHQERRHGLGREPRHGGQPDFTIMSSVSQYDRTTSASGSDESPSSTVHKTQSMQASVATLAYLGSTLGALGTSLAMPGTLFRPDAVSPGLQSVNGRPLSASLDEISVPRSPPSL</sequence>
<evidence type="ECO:0000256" key="2">
    <source>
        <dbReference type="ARBA" id="ARBA00022737"/>
    </source>
</evidence>
<feature type="compositionally biased region" description="Basic and acidic residues" evidence="6">
    <location>
        <begin position="32"/>
        <end position="43"/>
    </location>
</feature>
<dbReference type="Gene3D" id="3.30.160.60">
    <property type="entry name" value="Classic Zinc Finger"/>
    <property type="match status" value="1"/>
</dbReference>
<keyword evidence="2" id="KW-0677">Repeat</keyword>
<evidence type="ECO:0000313" key="8">
    <source>
        <dbReference type="EMBL" id="OQR68698.1"/>
    </source>
</evidence>
<dbReference type="FunFam" id="3.30.160.60:FF:001732">
    <property type="entry name" value="Zgc:162936"/>
    <property type="match status" value="1"/>
</dbReference>
<feature type="region of interest" description="Disordered" evidence="6">
    <location>
        <begin position="29"/>
        <end position="79"/>
    </location>
</feature>
<dbReference type="EMBL" id="MNPL01023495">
    <property type="protein sequence ID" value="OQR68698.1"/>
    <property type="molecule type" value="Genomic_DNA"/>
</dbReference>
<dbReference type="InterPro" id="IPR036236">
    <property type="entry name" value="Znf_C2H2_sf"/>
</dbReference>
<keyword evidence="9" id="KW-1185">Reference proteome</keyword>
<feature type="domain" description="C2H2-type" evidence="7">
    <location>
        <begin position="10"/>
        <end position="38"/>
    </location>
</feature>
<dbReference type="InParanoid" id="A0A1V9X5L7"/>
<dbReference type="SUPFAM" id="SSF57667">
    <property type="entry name" value="beta-beta-alpha zinc fingers"/>
    <property type="match status" value="1"/>
</dbReference>
<dbReference type="Proteomes" id="UP000192247">
    <property type="component" value="Unassembled WGS sequence"/>
</dbReference>
<feature type="region of interest" description="Disordered" evidence="6">
    <location>
        <begin position="118"/>
        <end position="140"/>
    </location>
</feature>
<dbReference type="OrthoDB" id="654211at2759"/>